<evidence type="ECO:0000313" key="2">
    <source>
        <dbReference type="EMBL" id="KAL2058553.1"/>
    </source>
</evidence>
<protein>
    <submittedName>
        <fullName evidence="2">Uncharacterized protein</fullName>
    </submittedName>
</protein>
<organism evidence="2 3">
    <name type="scientific">Lepraria finkii</name>
    <dbReference type="NCBI Taxonomy" id="1340010"/>
    <lineage>
        <taxon>Eukaryota</taxon>
        <taxon>Fungi</taxon>
        <taxon>Dikarya</taxon>
        <taxon>Ascomycota</taxon>
        <taxon>Pezizomycotina</taxon>
        <taxon>Lecanoromycetes</taxon>
        <taxon>OSLEUM clade</taxon>
        <taxon>Lecanoromycetidae</taxon>
        <taxon>Lecanorales</taxon>
        <taxon>Lecanorineae</taxon>
        <taxon>Stereocaulaceae</taxon>
        <taxon>Lepraria</taxon>
    </lineage>
</organism>
<dbReference type="Proteomes" id="UP001590951">
    <property type="component" value="Unassembled WGS sequence"/>
</dbReference>
<name>A0ABR4BQS9_9LECA</name>
<keyword evidence="3" id="KW-1185">Reference proteome</keyword>
<feature type="region of interest" description="Disordered" evidence="1">
    <location>
        <begin position="1"/>
        <end position="22"/>
    </location>
</feature>
<dbReference type="EMBL" id="JBHFEH010000002">
    <property type="protein sequence ID" value="KAL2058553.1"/>
    <property type="molecule type" value="Genomic_DNA"/>
</dbReference>
<evidence type="ECO:0000313" key="3">
    <source>
        <dbReference type="Proteomes" id="UP001590951"/>
    </source>
</evidence>
<comment type="caution">
    <text evidence="2">The sequence shown here is derived from an EMBL/GenBank/DDBJ whole genome shotgun (WGS) entry which is preliminary data.</text>
</comment>
<reference evidence="2 3" key="1">
    <citation type="submission" date="2024-09" db="EMBL/GenBank/DDBJ databases">
        <title>Rethinking Asexuality: The Enigmatic Case of Functional Sexual Genes in Lepraria (Stereocaulaceae).</title>
        <authorList>
            <person name="Doellman M."/>
            <person name="Sun Y."/>
            <person name="Barcenas-Pena A."/>
            <person name="Lumbsch H.T."/>
            <person name="Grewe F."/>
        </authorList>
    </citation>
    <scope>NUCLEOTIDE SEQUENCE [LARGE SCALE GENOMIC DNA]</scope>
    <source>
        <strain evidence="2 3">Grewe 0041</strain>
    </source>
</reference>
<evidence type="ECO:0000256" key="1">
    <source>
        <dbReference type="SAM" id="MobiDB-lite"/>
    </source>
</evidence>
<sequence>MPPVTLGAIEPTQQVASADEDQSSIVVRELPEIMPSHQVASDQENEPQAVHELSELVPNRIALAGIKPLINSLDTCRPRAIIANSIRQREPTNGSPRPV</sequence>
<proteinExistence type="predicted"/>
<accession>A0ABR4BQS9</accession>
<gene>
    <name evidence="2" type="ORF">ABVK25_001281</name>
</gene>